<evidence type="ECO:0000259" key="17">
    <source>
        <dbReference type="PROSITE" id="PS51016"/>
    </source>
</evidence>
<evidence type="ECO:0000256" key="5">
    <source>
        <dbReference type="ARBA" id="ARBA00022737"/>
    </source>
</evidence>
<dbReference type="PROSITE" id="PS51456">
    <property type="entry name" value="MYOSIN_MOTOR"/>
    <property type="match status" value="1"/>
</dbReference>
<dbReference type="InterPro" id="IPR014352">
    <property type="entry name" value="FERM/acyl-CoA-bd_prot_sf"/>
</dbReference>
<gene>
    <name evidence="19" type="ORF">PHYEVI_LOCUS8281</name>
</gene>
<feature type="domain" description="Myosin motor" evidence="18">
    <location>
        <begin position="66"/>
        <end position="732"/>
    </location>
</feature>
<dbReference type="Pfam" id="PF00784">
    <property type="entry name" value="MyTH4"/>
    <property type="match status" value="2"/>
</dbReference>
<dbReference type="SMART" id="SM00295">
    <property type="entry name" value="B41"/>
    <property type="match status" value="2"/>
</dbReference>
<organism evidence="19 20">
    <name type="scientific">Phyllotreta striolata</name>
    <name type="common">Striped flea beetle</name>
    <name type="synonym">Crioceris striolata</name>
    <dbReference type="NCBI Taxonomy" id="444603"/>
    <lineage>
        <taxon>Eukaryota</taxon>
        <taxon>Metazoa</taxon>
        <taxon>Ecdysozoa</taxon>
        <taxon>Arthropoda</taxon>
        <taxon>Hexapoda</taxon>
        <taxon>Insecta</taxon>
        <taxon>Pterygota</taxon>
        <taxon>Neoptera</taxon>
        <taxon>Endopterygota</taxon>
        <taxon>Coleoptera</taxon>
        <taxon>Polyphaga</taxon>
        <taxon>Cucujiformia</taxon>
        <taxon>Chrysomeloidea</taxon>
        <taxon>Chrysomelidae</taxon>
        <taxon>Galerucinae</taxon>
        <taxon>Alticini</taxon>
        <taxon>Phyllotreta</taxon>
    </lineage>
</organism>
<evidence type="ECO:0000256" key="14">
    <source>
        <dbReference type="SAM" id="Phobius"/>
    </source>
</evidence>
<keyword evidence="10 12" id="KW-0009">Actin-binding</keyword>
<evidence type="ECO:0000256" key="2">
    <source>
        <dbReference type="ARBA" id="ARBA00008314"/>
    </source>
</evidence>
<keyword evidence="5" id="KW-0677">Repeat</keyword>
<dbReference type="InterPro" id="IPR000048">
    <property type="entry name" value="IQ_motif_EF-hand-BS"/>
</dbReference>
<dbReference type="PANTHER" id="PTHR22692">
    <property type="entry name" value="MYOSIN VII, XV"/>
    <property type="match status" value="1"/>
</dbReference>
<evidence type="ECO:0000256" key="1">
    <source>
        <dbReference type="ARBA" id="ARBA00004496"/>
    </source>
</evidence>
<keyword evidence="14" id="KW-0812">Transmembrane</keyword>
<comment type="similarity">
    <text evidence="2 12">Belongs to the TRAFAC class myosin-kinesin ATPase superfamily. Myosin family.</text>
</comment>
<dbReference type="CDD" id="cd17093">
    <property type="entry name" value="FERM2_F1_Myosin-VII"/>
    <property type="match status" value="1"/>
</dbReference>
<keyword evidence="8 12" id="KW-0518">Myosin</keyword>
<keyword evidence="14" id="KW-0472">Membrane</keyword>
<dbReference type="InterPro" id="IPR036961">
    <property type="entry name" value="Kinesin_motor_dom_sf"/>
</dbReference>
<dbReference type="InterPro" id="IPR001609">
    <property type="entry name" value="Myosin_head_motor_dom-like"/>
</dbReference>
<dbReference type="Gene3D" id="1.10.10.820">
    <property type="match status" value="1"/>
</dbReference>
<dbReference type="InterPro" id="IPR038185">
    <property type="entry name" value="MyTH4_dom_sf"/>
</dbReference>
<protein>
    <recommendedName>
        <fullName evidence="21">Myosin-VIIa</fullName>
    </recommendedName>
</protein>
<comment type="subcellular location">
    <subcellularLocation>
        <location evidence="1">Cytoplasm</location>
    </subcellularLocation>
</comment>
<name>A0A9P0GTT0_PHYSR</name>
<reference evidence="19" key="1">
    <citation type="submission" date="2022-01" db="EMBL/GenBank/DDBJ databases">
        <authorList>
            <person name="King R."/>
        </authorList>
    </citation>
    <scope>NUCLEOTIDE SEQUENCE</scope>
</reference>
<dbReference type="GO" id="GO:0003779">
    <property type="term" value="F:actin binding"/>
    <property type="evidence" value="ECO:0007669"/>
    <property type="project" value="UniProtKB-KW"/>
</dbReference>
<dbReference type="CDD" id="cd17092">
    <property type="entry name" value="FERM1_F1_Myosin-VII"/>
    <property type="match status" value="1"/>
</dbReference>
<keyword evidence="9 12" id="KW-0505">Motor protein</keyword>
<evidence type="ECO:0000256" key="9">
    <source>
        <dbReference type="ARBA" id="ARBA00023175"/>
    </source>
</evidence>
<evidence type="ECO:0000259" key="15">
    <source>
        <dbReference type="PROSITE" id="PS50002"/>
    </source>
</evidence>
<sequence>MASKPRLVIGEYIWASSPTSTEFDLLFGGKIVNVESSRVRLLDDDGKETYISNQQVVQTMHVSSINGVEDMINLGDLQEYAILRNLHKRYKEKLIYTYIGAMLIAINPYEILPIYTTAVVNNYRNKRMEEVPPHVFAVGDNSYNNMKTTRKDQCIVISGESGAGKTESTKLILTYLASMSAQHTWIEQQILEANPILEAFGNARTIRNDNSSRFGKYIDIKFNKTGGIEGAEIEQYLLEKSRIIYQNEGERNYHIFYSMLAGMSKEQKKRLELGNAEMYDYLNKGKIFTLDGRNEEKEWSNIMAAFKVLNFTDKELEQILHLLAAILHLGNLKFKSGTAAHSDSCQIADANQAERVARLLGVEKFDLGEALTKRTIYAQGDQISAPFSKEQASQSRHAFVKGLYGQLFTFMVDKINSVISIHKVKNIHSIGVLDIFGFENFNVNGFEQICINYANENLQQFFVQHIFKLEQEYYKKEGIDWSEITFVDNQSILDMLGAKPLNLFGLIDEESKFPKGTDFSLLTKLHKHHQKNEFYSKPKSEMTPAFGVKHFAGEVFYDIEGFLDKNRDSFSQDLRNLMLTSHRDLNRDLFKSEPDSKLKKTLSSQFRSSLDMLMKTLNACHPFFVRCIKPNHHKRPQDFDRNLCTRQLRYSGMMETAKIRQAGYPIRYNYIEFVDRFRYLGKNVKPSSKGDCRNSSETILRGVFDGEKQYQLGNTKIFLKQHENEILESKRSEILDNSVKVLQRVIRGWVYRRRFLKLKRAALVVQKYWRARGYRKRYNIMRTGYKRLQACIVSRQLTYAFFRIKKNIRTIQARCRGYLTRTNGQYGQIYKIIQERKLDEKELKARGVKNYSIEAELKMKEKLARLNVEYEAKLKQEKEEYESAIRVLQEAIDDIAITDDSISINSHVENIQAPNAPIEDNHEDLSEYSFRKYAATYFSSSANYQFSKKPLKESLHYLPTPDDVIAAQAIWITILRFMGDYPEPKYEDKKGNELIMNVVSETLSRSFTNRKEYQEIMEEERRYKEMKKSDRRKLISLTLKKKNKLLDDLRDGQVEDTFAVDRYNEWLHRRRTNNLEKLHFIIAHGILRPELRDEIFAMICKQLTNNYIKSSFARGWILLSLCNGCFPPSDRFANYLRSFIRSGPPRYAPYCEGRLNRTFVNGPRTQPPSWLELIATKNKEPINLEIKLMDGTSHTVEADSASTAEEILTQISTTLNLTDTFGYSIFVALDDKVMSLGSEKDHIMDAISQCEQYAKEKGQQERNCPWRLLLRKEIFAPWHNPSLDSVSTNLIYHQIVRGVKHGEYRCSKEDDVAILIALQYYIENGAQLNKNVLHTRMGEYMPTYLVKRAQNDLSNWERKIQSAFVNLDCVRNKMPALQAKETLVKYAQVTWPILFSRFFEAAQLDGPALPRNKMIIAVNSAGVFLIDDEEQIHMELTFADISFVTYENNMNKMVFRFCTVDNEEYGFHTLDAQSICGLLRYIIDGLKRRSVYCVATHDCESSADTFLELRKGDLIVLKDNLNGEKLMTATWGRGECRGKTGDFATENVYILPTLTPPPSDILQCFKKDGIVTEKRPEKVVTTLQRLKMHTLAGYAEEHFRAGKSASQNKTTVFSAARKASKEELWKYSNEPIYQPLLKHLLGDEGASKEACNIFTAILKYMGDLPAPKAKYSNEYTDQIFAGPLKNDLLKDEVYCQIMKQLTFNRLSVSEDKGWELMYLITGLYAPGDKLLAEVYKFLKSRTNPIIEHCLKRLQKAQKVGQRKYPPNAIEVEAIQHKSMEIFHKIYFPDDTDEAFEINSTTRAVDLCDSIASRLELKCTDGFSLFVAIADKVFSFPPEQFFYDFLSELVQWIRRTKPSWGSAIQIQAQYQIYFMKKLWVRTVPEKDHYADQIFHYHQELPKYLKGYHKCGKQDAIRLAALILKARFDDNDSEAMAALHQGVKDLIPADIFKAANSSDWKKSITGEYKMLKMTAEQAKTEFLKITYKWPTFGSAFFEVKQTTEATYPEVVVIAINKRGVNIIHPQTKDIIATHEYSELSNWSSGNAYFHMTVGNIMRTTKILCETSQGYKMDDLISSYTNYLNEHLGDK</sequence>
<feature type="transmembrane region" description="Helical" evidence="14">
    <location>
        <begin position="94"/>
        <end position="115"/>
    </location>
</feature>
<evidence type="ECO:0000256" key="3">
    <source>
        <dbReference type="ARBA" id="ARBA00022443"/>
    </source>
</evidence>
<dbReference type="Gene3D" id="2.30.30.40">
    <property type="entry name" value="SH3 Domains"/>
    <property type="match status" value="1"/>
</dbReference>
<dbReference type="PROSITE" id="PS50057">
    <property type="entry name" value="FERM_3"/>
    <property type="match status" value="2"/>
</dbReference>
<keyword evidence="6 12" id="KW-0547">Nucleotide-binding</keyword>
<dbReference type="Pfam" id="PF24123">
    <property type="entry name" value="Myosin_VII_N"/>
    <property type="match status" value="1"/>
</dbReference>
<dbReference type="Proteomes" id="UP001153712">
    <property type="component" value="Chromosome 5"/>
</dbReference>
<dbReference type="SMART" id="SM00015">
    <property type="entry name" value="IQ"/>
    <property type="match status" value="3"/>
</dbReference>
<dbReference type="CDD" id="cd01381">
    <property type="entry name" value="MYSc_Myo7"/>
    <property type="match status" value="1"/>
</dbReference>
<evidence type="ECO:0000313" key="19">
    <source>
        <dbReference type="EMBL" id="CAH1185102.1"/>
    </source>
</evidence>
<evidence type="ECO:0000256" key="7">
    <source>
        <dbReference type="ARBA" id="ARBA00022840"/>
    </source>
</evidence>
<feature type="coiled-coil region" evidence="13">
    <location>
        <begin position="860"/>
        <end position="898"/>
    </location>
</feature>
<evidence type="ECO:0000256" key="11">
    <source>
        <dbReference type="PROSITE-ProRule" id="PRU00192"/>
    </source>
</evidence>
<dbReference type="CDD" id="cd13199">
    <property type="entry name" value="FERM_C2_MyoVII"/>
    <property type="match status" value="1"/>
</dbReference>
<dbReference type="GO" id="GO:0120025">
    <property type="term" value="C:plasma membrane bounded cell projection"/>
    <property type="evidence" value="ECO:0007669"/>
    <property type="project" value="UniProtKB-ARBA"/>
</dbReference>
<dbReference type="Gene3D" id="1.20.80.10">
    <property type="match status" value="2"/>
</dbReference>
<dbReference type="InterPro" id="IPR027417">
    <property type="entry name" value="P-loop_NTPase"/>
</dbReference>
<evidence type="ECO:0000256" key="8">
    <source>
        <dbReference type="ARBA" id="ARBA00023123"/>
    </source>
</evidence>
<dbReference type="Gene3D" id="1.20.58.530">
    <property type="match status" value="1"/>
</dbReference>
<dbReference type="InterPro" id="IPR011993">
    <property type="entry name" value="PH-like_dom_sf"/>
</dbReference>
<keyword evidence="14" id="KW-1133">Transmembrane helix</keyword>
<dbReference type="PROSITE" id="PS50096">
    <property type="entry name" value="IQ"/>
    <property type="match status" value="3"/>
</dbReference>
<dbReference type="GO" id="GO:0060972">
    <property type="term" value="P:left/right pattern formation"/>
    <property type="evidence" value="ECO:0007669"/>
    <property type="project" value="UniProtKB-ARBA"/>
</dbReference>
<dbReference type="FunFam" id="3.40.850.10:FF:000101">
    <property type="entry name" value="Slow myosin heavy chain 2"/>
    <property type="match status" value="1"/>
</dbReference>
<dbReference type="SUPFAM" id="SSF50729">
    <property type="entry name" value="PH domain-like"/>
    <property type="match status" value="1"/>
</dbReference>
<evidence type="ECO:0000259" key="16">
    <source>
        <dbReference type="PROSITE" id="PS50057"/>
    </source>
</evidence>
<keyword evidence="4" id="KW-0963">Cytoplasm</keyword>
<dbReference type="SMART" id="SM00139">
    <property type="entry name" value="MyTH4"/>
    <property type="match status" value="2"/>
</dbReference>
<dbReference type="FunFam" id="1.10.10.820:FF:000001">
    <property type="entry name" value="Myosin heavy chain"/>
    <property type="match status" value="1"/>
</dbReference>
<dbReference type="Gene3D" id="6.20.240.20">
    <property type="match status" value="1"/>
</dbReference>
<dbReference type="GO" id="GO:0007560">
    <property type="term" value="P:imaginal disc morphogenesis"/>
    <property type="evidence" value="ECO:0007669"/>
    <property type="project" value="UniProtKB-ARBA"/>
</dbReference>
<feature type="domain" description="MyTH4" evidence="17">
    <location>
        <begin position="946"/>
        <end position="1177"/>
    </location>
</feature>
<evidence type="ECO:0008006" key="21">
    <source>
        <dbReference type="Google" id="ProtNLM"/>
    </source>
</evidence>
<dbReference type="InterPro" id="IPR057130">
    <property type="entry name" value="Myosin_VII_N"/>
</dbReference>
<dbReference type="Gene3D" id="3.10.20.90">
    <property type="entry name" value="Phosphatidylinositol 3-kinase Catalytic Subunit, Chain A, domain 1"/>
    <property type="match status" value="2"/>
</dbReference>
<dbReference type="PROSITE" id="PS51016">
    <property type="entry name" value="MYTH4"/>
    <property type="match status" value="2"/>
</dbReference>
<dbReference type="Pfam" id="PF00373">
    <property type="entry name" value="FERM_M"/>
    <property type="match status" value="2"/>
</dbReference>
<dbReference type="InterPro" id="IPR036106">
    <property type="entry name" value="MYSc_Myo7"/>
</dbReference>
<dbReference type="InterPro" id="IPR000299">
    <property type="entry name" value="FERM_domain"/>
</dbReference>
<dbReference type="GO" id="GO:0030182">
    <property type="term" value="P:neuron differentiation"/>
    <property type="evidence" value="ECO:0007669"/>
    <property type="project" value="UniProtKB-ARBA"/>
</dbReference>
<dbReference type="Pfam" id="PF21989">
    <property type="entry name" value="RA_2"/>
    <property type="match status" value="2"/>
</dbReference>
<dbReference type="InterPro" id="IPR019748">
    <property type="entry name" value="FERM_central"/>
</dbReference>
<dbReference type="CDD" id="cd14473">
    <property type="entry name" value="FERM_B-lobe"/>
    <property type="match status" value="2"/>
</dbReference>
<keyword evidence="13" id="KW-0175">Coiled coil</keyword>
<feature type="domain" description="FERM" evidence="16">
    <location>
        <begin position="1182"/>
        <end position="1493"/>
    </location>
</feature>
<evidence type="ECO:0000259" key="18">
    <source>
        <dbReference type="PROSITE" id="PS51456"/>
    </source>
</evidence>
<dbReference type="InterPro" id="IPR041794">
    <property type="entry name" value="MyoVII_FERM_C2"/>
</dbReference>
<feature type="binding site" evidence="12">
    <location>
        <begin position="159"/>
        <end position="166"/>
    </location>
    <ligand>
        <name>ATP</name>
        <dbReference type="ChEBI" id="CHEBI:30616"/>
    </ligand>
</feature>
<dbReference type="InterPro" id="IPR057096">
    <property type="entry name" value="KRIT1_FRMD8_FERM_C"/>
</dbReference>
<dbReference type="InterPro" id="IPR051567">
    <property type="entry name" value="Unconventional_Myosin_ATPase"/>
</dbReference>
<feature type="domain" description="FERM" evidence="16">
    <location>
        <begin position="1781"/>
        <end position="2085"/>
    </location>
</feature>
<dbReference type="Gene3D" id="1.20.120.720">
    <property type="entry name" value="Myosin VI head, motor domain, U50 subdomain"/>
    <property type="match status" value="1"/>
</dbReference>
<dbReference type="GO" id="GO:0003774">
    <property type="term" value="F:cytoskeletal motor activity"/>
    <property type="evidence" value="ECO:0007669"/>
    <property type="project" value="UniProtKB-UniRule"/>
</dbReference>
<evidence type="ECO:0000256" key="13">
    <source>
        <dbReference type="SAM" id="Coils"/>
    </source>
</evidence>
<dbReference type="Gene3D" id="1.20.5.190">
    <property type="match status" value="1"/>
</dbReference>
<dbReference type="PRINTS" id="PR00193">
    <property type="entry name" value="MYOSINHEAVY"/>
</dbReference>
<evidence type="ECO:0000256" key="6">
    <source>
        <dbReference type="ARBA" id="ARBA00022741"/>
    </source>
</evidence>
<evidence type="ECO:0000256" key="12">
    <source>
        <dbReference type="PROSITE-ProRule" id="PRU00782"/>
    </source>
</evidence>
<dbReference type="GO" id="GO:0009888">
    <property type="term" value="P:tissue development"/>
    <property type="evidence" value="ECO:0007669"/>
    <property type="project" value="UniProtKB-ARBA"/>
</dbReference>
<proteinExistence type="inferred from homology"/>
<dbReference type="InterPro" id="IPR035963">
    <property type="entry name" value="FERM_2"/>
</dbReference>
<dbReference type="PROSITE" id="PS50002">
    <property type="entry name" value="SH3"/>
    <property type="match status" value="1"/>
</dbReference>
<dbReference type="SUPFAM" id="SSF52540">
    <property type="entry name" value="P-loop containing nucleoside triphosphate hydrolases"/>
    <property type="match status" value="1"/>
</dbReference>
<accession>A0A9P0GTT0</accession>
<dbReference type="OrthoDB" id="6108017at2759"/>
<evidence type="ECO:0000256" key="10">
    <source>
        <dbReference type="ARBA" id="ARBA00023203"/>
    </source>
</evidence>
<dbReference type="GO" id="GO:0005524">
    <property type="term" value="F:ATP binding"/>
    <property type="evidence" value="ECO:0007669"/>
    <property type="project" value="UniProtKB-UniRule"/>
</dbReference>
<dbReference type="SUPFAM" id="SSF54236">
    <property type="entry name" value="Ubiquitin-like"/>
    <property type="match status" value="2"/>
</dbReference>
<dbReference type="Pfam" id="PF24522">
    <property type="entry name" value="KRIT1_FRMD8_FERM_C"/>
    <property type="match status" value="1"/>
</dbReference>
<keyword evidence="3 11" id="KW-0728">SH3 domain</keyword>
<dbReference type="Gene3D" id="2.30.29.30">
    <property type="entry name" value="Pleckstrin-homology domain (PH domain)/Phosphotyrosine-binding domain (PTB)"/>
    <property type="match status" value="2"/>
</dbReference>
<dbReference type="Pfam" id="PF00063">
    <property type="entry name" value="Myosin_head"/>
    <property type="match status" value="1"/>
</dbReference>
<dbReference type="InterPro" id="IPR019749">
    <property type="entry name" value="Band_41_domain"/>
</dbReference>
<evidence type="ECO:0000313" key="20">
    <source>
        <dbReference type="Proteomes" id="UP001153712"/>
    </source>
</evidence>
<dbReference type="EMBL" id="OU900098">
    <property type="protein sequence ID" value="CAH1185102.1"/>
    <property type="molecule type" value="Genomic_DNA"/>
</dbReference>
<dbReference type="GO" id="GO:0005938">
    <property type="term" value="C:cell cortex"/>
    <property type="evidence" value="ECO:0007669"/>
    <property type="project" value="UniProtKB-ARBA"/>
</dbReference>
<dbReference type="Gene3D" id="3.40.850.10">
    <property type="entry name" value="Kinesin motor domain"/>
    <property type="match status" value="1"/>
</dbReference>
<dbReference type="InterPro" id="IPR029071">
    <property type="entry name" value="Ubiquitin-like_domsf"/>
</dbReference>
<dbReference type="GO" id="GO:0045177">
    <property type="term" value="C:apical part of cell"/>
    <property type="evidence" value="ECO:0007669"/>
    <property type="project" value="UniProtKB-ARBA"/>
</dbReference>
<evidence type="ECO:0000256" key="4">
    <source>
        <dbReference type="ARBA" id="ARBA00022490"/>
    </source>
</evidence>
<dbReference type="InterPro" id="IPR001452">
    <property type="entry name" value="SH3_domain"/>
</dbReference>
<feature type="domain" description="SH3" evidence="15">
    <location>
        <begin position="1488"/>
        <end position="1553"/>
    </location>
</feature>
<dbReference type="InterPro" id="IPR036028">
    <property type="entry name" value="SH3-like_dom_sf"/>
</dbReference>
<dbReference type="PANTHER" id="PTHR22692:SF33">
    <property type="entry name" value="MYOSIN"/>
    <property type="match status" value="1"/>
</dbReference>
<feature type="region of interest" description="Actin-binding" evidence="12">
    <location>
        <begin position="610"/>
        <end position="632"/>
    </location>
</feature>
<dbReference type="SUPFAM" id="SSF50044">
    <property type="entry name" value="SH3-domain"/>
    <property type="match status" value="1"/>
</dbReference>
<dbReference type="Pfam" id="PF21998">
    <property type="entry name" value="FERM_C1_MyoVII"/>
    <property type="match status" value="1"/>
</dbReference>
<keyword evidence="7 12" id="KW-0067">ATP-binding</keyword>
<dbReference type="SUPFAM" id="SSF47031">
    <property type="entry name" value="Second domain of FERM"/>
    <property type="match status" value="2"/>
</dbReference>
<dbReference type="Pfam" id="PF00612">
    <property type="entry name" value="IQ"/>
    <property type="match status" value="2"/>
</dbReference>
<dbReference type="InterPro" id="IPR000857">
    <property type="entry name" value="MyTH4_dom"/>
</dbReference>
<dbReference type="InterPro" id="IPR041793">
    <property type="entry name" value="MyoVII_FERM_C1"/>
</dbReference>
<dbReference type="GO" id="GO:0016459">
    <property type="term" value="C:myosin complex"/>
    <property type="evidence" value="ECO:0007669"/>
    <property type="project" value="UniProtKB-KW"/>
</dbReference>
<dbReference type="SMART" id="SM00242">
    <property type="entry name" value="MYSc"/>
    <property type="match status" value="1"/>
</dbReference>
<dbReference type="Gene3D" id="1.25.40.530">
    <property type="entry name" value="MyTH4 domain"/>
    <property type="match status" value="2"/>
</dbReference>
<keyword evidence="20" id="KW-1185">Reference proteome</keyword>
<feature type="domain" description="MyTH4" evidence="17">
    <location>
        <begin position="1627"/>
        <end position="1775"/>
    </location>
</feature>